<dbReference type="Proteomes" id="UP001153332">
    <property type="component" value="Unassembled WGS sequence"/>
</dbReference>
<sequence length="269" mass="29735">MPVEPPSHLIIVCCHAIWLGGPTRGTSEGEWLIADFQAGETPTFIEHVKAGLRVLRDDANSLLMFSGGPTRKETRISEAGSYANLAAANDYFQILSDRSASTRIAREERALDSYANVLFSIIQFWSIYGNWPIKLTIVSHAFKRERLVDCHCGAIRFPLHRVNFVGVDPPGMADGSNKAAIPGVVEAVNQWKCDPHGKGDTLSSKRTRRNPWEVPQTLFLTQADRDRSGVRSQILPDGQEYLVDGVPQPWSDESIASIIMHPSLQKAAS</sequence>
<proteinExistence type="predicted"/>
<gene>
    <name evidence="1" type="ORF">O1611_g8474</name>
</gene>
<evidence type="ECO:0000313" key="2">
    <source>
        <dbReference type="Proteomes" id="UP001153332"/>
    </source>
</evidence>
<accession>A0ACC2JCD4</accession>
<comment type="caution">
    <text evidence="1">The sequence shown here is derived from an EMBL/GenBank/DDBJ whole genome shotgun (WGS) entry which is preliminary data.</text>
</comment>
<name>A0ACC2JCD4_9PEZI</name>
<reference evidence="1" key="1">
    <citation type="submission" date="2022-12" db="EMBL/GenBank/DDBJ databases">
        <title>Genome Sequence of Lasiodiplodia mahajangana.</title>
        <authorList>
            <person name="Buettner E."/>
        </authorList>
    </citation>
    <scope>NUCLEOTIDE SEQUENCE</scope>
    <source>
        <strain evidence="1">VT137</strain>
    </source>
</reference>
<evidence type="ECO:0000313" key="1">
    <source>
        <dbReference type="EMBL" id="KAJ8125166.1"/>
    </source>
</evidence>
<dbReference type="EMBL" id="JAPUUL010002530">
    <property type="protein sequence ID" value="KAJ8125166.1"/>
    <property type="molecule type" value="Genomic_DNA"/>
</dbReference>
<keyword evidence="2" id="KW-1185">Reference proteome</keyword>
<organism evidence="1 2">
    <name type="scientific">Lasiodiplodia mahajangana</name>
    <dbReference type="NCBI Taxonomy" id="1108764"/>
    <lineage>
        <taxon>Eukaryota</taxon>
        <taxon>Fungi</taxon>
        <taxon>Dikarya</taxon>
        <taxon>Ascomycota</taxon>
        <taxon>Pezizomycotina</taxon>
        <taxon>Dothideomycetes</taxon>
        <taxon>Dothideomycetes incertae sedis</taxon>
        <taxon>Botryosphaeriales</taxon>
        <taxon>Botryosphaeriaceae</taxon>
        <taxon>Lasiodiplodia</taxon>
    </lineage>
</organism>
<protein>
    <submittedName>
        <fullName evidence="1">Uncharacterized protein</fullName>
    </submittedName>
</protein>